<evidence type="ECO:0000313" key="2">
    <source>
        <dbReference type="EMBL" id="RAP70491.1"/>
    </source>
</evidence>
<dbReference type="AlphaFoldDB" id="A0A328TN33"/>
<evidence type="ECO:0000313" key="3">
    <source>
        <dbReference type="Proteomes" id="UP000244334"/>
    </source>
</evidence>
<sequence>MQQRRSEQVGADANADVDEWRCGEGGEQSLTLTGSGHIL</sequence>
<keyword evidence="3" id="KW-1185">Reference proteome</keyword>
<comment type="caution">
    <text evidence="2">The sequence shown here is derived from an EMBL/GenBank/DDBJ whole genome shotgun (WGS) entry which is preliminary data.</text>
</comment>
<feature type="region of interest" description="Disordered" evidence="1">
    <location>
        <begin position="1"/>
        <end position="39"/>
    </location>
</feature>
<name>A0A328TN33_9GAMM</name>
<protein>
    <submittedName>
        <fullName evidence="2">Uncharacterized protein</fullName>
    </submittedName>
</protein>
<evidence type="ECO:0000256" key="1">
    <source>
        <dbReference type="SAM" id="MobiDB-lite"/>
    </source>
</evidence>
<feature type="compositionally biased region" description="Polar residues" evidence="1">
    <location>
        <begin position="28"/>
        <end position="39"/>
    </location>
</feature>
<accession>A0A328TN33</accession>
<gene>
    <name evidence="2" type="ORF">ACZ87_02704</name>
</gene>
<organism evidence="2 3">
    <name type="scientific">Candidatus Erwinia dacicola</name>
    <dbReference type="NCBI Taxonomy" id="252393"/>
    <lineage>
        <taxon>Bacteria</taxon>
        <taxon>Pseudomonadati</taxon>
        <taxon>Pseudomonadota</taxon>
        <taxon>Gammaproteobacteria</taxon>
        <taxon>Enterobacterales</taxon>
        <taxon>Erwiniaceae</taxon>
        <taxon>Erwinia</taxon>
    </lineage>
</organism>
<proteinExistence type="predicted"/>
<dbReference type="Proteomes" id="UP000244334">
    <property type="component" value="Unassembled WGS sequence"/>
</dbReference>
<reference evidence="2" key="1">
    <citation type="submission" date="2018-04" db="EMBL/GenBank/DDBJ databases">
        <title>Genomes of the Obligate Erwinia dacicola and Facultative Enterobacter sp. OLF Endosymbionts of the Olive Fruit fly, Bactrocera oleae.</title>
        <authorList>
            <person name="Estes A.M."/>
            <person name="Hearn D.J."/>
            <person name="Agarwal S."/>
            <person name="Pierson E.A."/>
            <person name="Dunning-Hotopp J.C."/>
        </authorList>
    </citation>
    <scope>NUCLEOTIDE SEQUENCE [LARGE SCALE GENOMIC DNA]</scope>
    <source>
        <strain evidence="2">Oroville</strain>
    </source>
</reference>
<dbReference type="EMBL" id="LJAM02000334">
    <property type="protein sequence ID" value="RAP70491.1"/>
    <property type="molecule type" value="Genomic_DNA"/>
</dbReference>